<feature type="transmembrane region" description="Helical" evidence="7">
    <location>
        <begin position="185"/>
        <end position="209"/>
    </location>
</feature>
<evidence type="ECO:0000313" key="9">
    <source>
        <dbReference type="Proteomes" id="UP000799772"/>
    </source>
</evidence>
<dbReference type="Pfam" id="PF07690">
    <property type="entry name" value="MFS_1"/>
    <property type="match status" value="1"/>
</dbReference>
<evidence type="ECO:0000256" key="7">
    <source>
        <dbReference type="SAM" id="Phobius"/>
    </source>
</evidence>
<dbReference type="SUPFAM" id="SSF103473">
    <property type="entry name" value="MFS general substrate transporter"/>
    <property type="match status" value="1"/>
</dbReference>
<feature type="non-terminal residue" evidence="8">
    <location>
        <position position="535"/>
    </location>
</feature>
<protein>
    <submittedName>
        <fullName evidence="8">MFS general substrate transporter</fullName>
    </submittedName>
</protein>
<evidence type="ECO:0000256" key="5">
    <source>
        <dbReference type="ARBA" id="ARBA00023136"/>
    </source>
</evidence>
<dbReference type="Proteomes" id="UP000799772">
    <property type="component" value="Unassembled WGS sequence"/>
</dbReference>
<dbReference type="InterPro" id="IPR036259">
    <property type="entry name" value="MFS_trans_sf"/>
</dbReference>
<dbReference type="EMBL" id="ML978123">
    <property type="protein sequence ID" value="KAF2101231.1"/>
    <property type="molecule type" value="Genomic_DNA"/>
</dbReference>
<dbReference type="PANTHER" id="PTHR43791:SF21">
    <property type="entry name" value="MAJOR FACILITATOR SUPERFAMILY (MFS) PROFILE DOMAIN-CONTAINING PROTEIN"/>
    <property type="match status" value="1"/>
</dbReference>
<sequence length="535" mass="58780">HELDQVDARASDSLSGERHTPMSSPDINGNTQQMPSDVIDPSLDRRTKRKLDFILLPFLALLFLFNSLDKSNIGNAETANFTSDIGIDKSDLNTAVAIFFACFVGLQPVGAALGRRYGMSIWVPGCMSVWGVCTALHVWVRTKWQLIVLRMVIGALEGILAGFYPVTVSYLSLFYTKFEFGRRLAVFYGQSAIAGAFGGILSYFVFSWFPNNGANPGTKESNGWKSWQVLFFVEGATTIVIALTGFFWLPHSAKTAWFLSPDERVWAEERIKADQSNISSQRQPKLDPEADGENTDQLPPSDSEAAGLLASSADEQATHPSPAHAVTDDRGLSRHDILSAFLDWKVWYLLACNILSAIPVSAFSVFLPLILAPLTNRPANPGDLTGFQQAKNPALTNLLTAPPFLLGAVVLYVFTSYSDRHRIRLYPILVGLGILLFGLTLTVFLPRSWVIPRYVALCILLSGSFIASPLQVTWLSNNIPQPGKRSVVLGINGWGNLAGVFSAMLFKPRFAPSYEVPFFVTFACVAIAWAGYAFF</sequence>
<evidence type="ECO:0000256" key="6">
    <source>
        <dbReference type="SAM" id="MobiDB-lite"/>
    </source>
</evidence>
<feature type="transmembrane region" description="Helical" evidence="7">
    <location>
        <begin position="518"/>
        <end position="534"/>
    </location>
</feature>
<evidence type="ECO:0000256" key="1">
    <source>
        <dbReference type="ARBA" id="ARBA00004141"/>
    </source>
</evidence>
<feature type="transmembrane region" description="Helical" evidence="7">
    <location>
        <begin position="146"/>
        <end position="173"/>
    </location>
</feature>
<reference evidence="8" key="1">
    <citation type="journal article" date="2020" name="Stud. Mycol.">
        <title>101 Dothideomycetes genomes: a test case for predicting lifestyles and emergence of pathogens.</title>
        <authorList>
            <person name="Haridas S."/>
            <person name="Albert R."/>
            <person name="Binder M."/>
            <person name="Bloem J."/>
            <person name="Labutti K."/>
            <person name="Salamov A."/>
            <person name="Andreopoulos B."/>
            <person name="Baker S."/>
            <person name="Barry K."/>
            <person name="Bills G."/>
            <person name="Bluhm B."/>
            <person name="Cannon C."/>
            <person name="Castanera R."/>
            <person name="Culley D."/>
            <person name="Daum C."/>
            <person name="Ezra D."/>
            <person name="Gonzalez J."/>
            <person name="Henrissat B."/>
            <person name="Kuo A."/>
            <person name="Liang C."/>
            <person name="Lipzen A."/>
            <person name="Lutzoni F."/>
            <person name="Magnuson J."/>
            <person name="Mondo S."/>
            <person name="Nolan M."/>
            <person name="Ohm R."/>
            <person name="Pangilinan J."/>
            <person name="Park H.-J."/>
            <person name="Ramirez L."/>
            <person name="Alfaro M."/>
            <person name="Sun H."/>
            <person name="Tritt A."/>
            <person name="Yoshinaga Y."/>
            <person name="Zwiers L.-H."/>
            <person name="Turgeon B."/>
            <person name="Goodwin S."/>
            <person name="Spatafora J."/>
            <person name="Crous P."/>
            <person name="Grigoriev I."/>
        </authorList>
    </citation>
    <scope>NUCLEOTIDE SEQUENCE</scope>
    <source>
        <strain evidence="8">CBS 133067</strain>
    </source>
</reference>
<keyword evidence="2" id="KW-0813">Transport</keyword>
<comment type="caution">
    <text evidence="8">The sequence shown here is derived from an EMBL/GenBank/DDBJ whole genome shotgun (WGS) entry which is preliminary data.</text>
</comment>
<feature type="region of interest" description="Disordered" evidence="6">
    <location>
        <begin position="275"/>
        <end position="304"/>
    </location>
</feature>
<proteinExistence type="predicted"/>
<evidence type="ECO:0000256" key="4">
    <source>
        <dbReference type="ARBA" id="ARBA00022989"/>
    </source>
</evidence>
<keyword evidence="9" id="KW-1185">Reference proteome</keyword>
<dbReference type="Gene3D" id="1.20.1250.20">
    <property type="entry name" value="MFS general substrate transporter like domains"/>
    <property type="match status" value="2"/>
</dbReference>
<feature type="transmembrane region" description="Helical" evidence="7">
    <location>
        <begin position="394"/>
        <end position="414"/>
    </location>
</feature>
<feature type="transmembrane region" description="Helical" evidence="7">
    <location>
        <begin position="121"/>
        <end position="140"/>
    </location>
</feature>
<evidence type="ECO:0000256" key="3">
    <source>
        <dbReference type="ARBA" id="ARBA00022692"/>
    </source>
</evidence>
<dbReference type="AlphaFoldDB" id="A0A9P4M807"/>
<keyword evidence="4 7" id="KW-1133">Transmembrane helix</keyword>
<dbReference type="GO" id="GO:0022857">
    <property type="term" value="F:transmembrane transporter activity"/>
    <property type="evidence" value="ECO:0007669"/>
    <property type="project" value="InterPro"/>
</dbReference>
<accession>A0A9P4M807</accession>
<dbReference type="GO" id="GO:0016020">
    <property type="term" value="C:membrane"/>
    <property type="evidence" value="ECO:0007669"/>
    <property type="project" value="UniProtKB-SubCell"/>
</dbReference>
<feature type="transmembrane region" description="Helical" evidence="7">
    <location>
        <begin position="426"/>
        <end position="445"/>
    </location>
</feature>
<feature type="transmembrane region" description="Helical" evidence="7">
    <location>
        <begin position="229"/>
        <end position="249"/>
    </location>
</feature>
<feature type="transmembrane region" description="Helical" evidence="7">
    <location>
        <begin position="451"/>
        <end position="475"/>
    </location>
</feature>
<feature type="transmembrane region" description="Helical" evidence="7">
    <location>
        <begin position="346"/>
        <end position="374"/>
    </location>
</feature>
<organism evidence="8 9">
    <name type="scientific">Rhizodiscina lignyota</name>
    <dbReference type="NCBI Taxonomy" id="1504668"/>
    <lineage>
        <taxon>Eukaryota</taxon>
        <taxon>Fungi</taxon>
        <taxon>Dikarya</taxon>
        <taxon>Ascomycota</taxon>
        <taxon>Pezizomycotina</taxon>
        <taxon>Dothideomycetes</taxon>
        <taxon>Pleosporomycetidae</taxon>
        <taxon>Aulographales</taxon>
        <taxon>Rhizodiscinaceae</taxon>
        <taxon>Rhizodiscina</taxon>
    </lineage>
</organism>
<feature type="non-terminal residue" evidence="8">
    <location>
        <position position="1"/>
    </location>
</feature>
<keyword evidence="5 7" id="KW-0472">Membrane</keyword>
<name>A0A9P4M807_9PEZI</name>
<keyword evidence="3 7" id="KW-0812">Transmembrane</keyword>
<feature type="transmembrane region" description="Helical" evidence="7">
    <location>
        <begin position="95"/>
        <end position="114"/>
    </location>
</feature>
<dbReference type="PANTHER" id="PTHR43791">
    <property type="entry name" value="PERMEASE-RELATED"/>
    <property type="match status" value="1"/>
</dbReference>
<feature type="transmembrane region" description="Helical" evidence="7">
    <location>
        <begin position="51"/>
        <end position="68"/>
    </location>
</feature>
<gene>
    <name evidence="8" type="ORF">NA57DRAFT_22527</name>
</gene>
<feature type="region of interest" description="Disordered" evidence="6">
    <location>
        <begin position="1"/>
        <end position="40"/>
    </location>
</feature>
<evidence type="ECO:0000256" key="2">
    <source>
        <dbReference type="ARBA" id="ARBA00022448"/>
    </source>
</evidence>
<evidence type="ECO:0000313" key="8">
    <source>
        <dbReference type="EMBL" id="KAF2101231.1"/>
    </source>
</evidence>
<feature type="compositionally biased region" description="Basic and acidic residues" evidence="6">
    <location>
        <begin position="1"/>
        <end position="20"/>
    </location>
</feature>
<comment type="subcellular location">
    <subcellularLocation>
        <location evidence="1">Membrane</location>
        <topology evidence="1">Multi-pass membrane protein</topology>
    </subcellularLocation>
</comment>
<dbReference type="InterPro" id="IPR011701">
    <property type="entry name" value="MFS"/>
</dbReference>
<feature type="compositionally biased region" description="Polar residues" evidence="6">
    <location>
        <begin position="21"/>
        <end position="35"/>
    </location>
</feature>
<feature type="transmembrane region" description="Helical" evidence="7">
    <location>
        <begin position="487"/>
        <end position="506"/>
    </location>
</feature>
<dbReference type="OrthoDB" id="2985014at2759"/>